<feature type="chain" id="PRO_5020640573" description="Nicotinate-nucleotide adenylyltransferase" evidence="1">
    <location>
        <begin position="22"/>
        <end position="180"/>
    </location>
</feature>
<organism evidence="2 3">
    <name type="scientific">Flavivirga rizhaonensis</name>
    <dbReference type="NCBI Taxonomy" id="2559571"/>
    <lineage>
        <taxon>Bacteria</taxon>
        <taxon>Pseudomonadati</taxon>
        <taxon>Bacteroidota</taxon>
        <taxon>Flavobacteriia</taxon>
        <taxon>Flavobacteriales</taxon>
        <taxon>Flavobacteriaceae</taxon>
        <taxon>Flavivirga</taxon>
    </lineage>
</organism>
<evidence type="ECO:0000313" key="3">
    <source>
        <dbReference type="Proteomes" id="UP000307602"/>
    </source>
</evidence>
<evidence type="ECO:0008006" key="4">
    <source>
        <dbReference type="Google" id="ProtNLM"/>
    </source>
</evidence>
<protein>
    <recommendedName>
        <fullName evidence="4">Nicotinate-nucleotide adenylyltransferase</fullName>
    </recommendedName>
</protein>
<feature type="signal peptide" evidence="1">
    <location>
        <begin position="1"/>
        <end position="21"/>
    </location>
</feature>
<dbReference type="Proteomes" id="UP000307602">
    <property type="component" value="Unassembled WGS sequence"/>
</dbReference>
<dbReference type="AlphaFoldDB" id="A0A4V6R463"/>
<gene>
    <name evidence="2" type="ORF">EM932_15485</name>
</gene>
<evidence type="ECO:0000256" key="1">
    <source>
        <dbReference type="SAM" id="SignalP"/>
    </source>
</evidence>
<keyword evidence="1" id="KW-0732">Signal</keyword>
<name>A0A4V6R463_9FLAO</name>
<reference evidence="2 3" key="1">
    <citation type="submission" date="2019-04" db="EMBL/GenBank/DDBJ databases">
        <authorList>
            <person name="Liu A."/>
        </authorList>
    </citation>
    <scope>NUCLEOTIDE SEQUENCE [LARGE SCALE GENOMIC DNA]</scope>
    <source>
        <strain evidence="2 3">RZ03</strain>
    </source>
</reference>
<sequence>MKHVFLTLVVLFIYATSNAQQNDLAFLSKSDVETTHSIKRRTAHNGNPYFRTVAIYGTSKIVTDLQQEVLNFNLKNNAVFDKSEKATYRIVFNKNQGKAVVIYNTDGTIIASKETYKNIKLPYELPVKISKTYPEWAFEKNTYTLNYRNNKNLKALYTIQIKKGNAKKLLKFNDRFQRID</sequence>
<dbReference type="EMBL" id="SRSO01000023">
    <property type="protein sequence ID" value="TGV01494.1"/>
    <property type="molecule type" value="Genomic_DNA"/>
</dbReference>
<evidence type="ECO:0000313" key="2">
    <source>
        <dbReference type="EMBL" id="TGV01494.1"/>
    </source>
</evidence>
<comment type="caution">
    <text evidence="2">The sequence shown here is derived from an EMBL/GenBank/DDBJ whole genome shotgun (WGS) entry which is preliminary data.</text>
</comment>
<proteinExistence type="predicted"/>
<dbReference type="OrthoDB" id="1448997at2"/>
<dbReference type="RefSeq" id="WP_135878110.1">
    <property type="nucleotide sequence ID" value="NZ_SRSO01000023.1"/>
</dbReference>
<keyword evidence="3" id="KW-1185">Reference proteome</keyword>
<accession>A0A4V6R463</accession>